<organism evidence="1 2">
    <name type="scientific">Nakamurella alba</name>
    <dbReference type="NCBI Taxonomy" id="2665158"/>
    <lineage>
        <taxon>Bacteria</taxon>
        <taxon>Bacillati</taxon>
        <taxon>Actinomycetota</taxon>
        <taxon>Actinomycetes</taxon>
        <taxon>Nakamurellales</taxon>
        <taxon>Nakamurellaceae</taxon>
        <taxon>Nakamurella</taxon>
    </lineage>
</organism>
<sequence>MTLIVSVLTPSFASVLSDRRRTSFNPVNGEIIDFNDDETKTFVLNGTHVAGYSGPVRVGSDRIRIEDWVVQRLSGVEPEQFWEELRVGLEEVCEELGWLLPCAFTAVGFQASGEPQRVLITNSATPQGRYQATRPRYAWNFEIHRQELDRADFLVESVGVALTRQQRLHLQRSLRIDSTDPIRMRDSMLEVLKRVANSELGKTVSDDAIISSLPRTAVPSMGLALWLDEPSARDWATYEVSMMYRDFKGSQPMNTMLSQPARVNGGSFSILGARSIVNTADMVFLPGEDPAKVDGREILDRIFSPVMIEGRMDFRNPN</sequence>
<keyword evidence="2" id="KW-1185">Reference proteome</keyword>
<dbReference type="Proteomes" id="UP000460221">
    <property type="component" value="Unassembled WGS sequence"/>
</dbReference>
<reference evidence="1 2" key="1">
    <citation type="submission" date="2019-11" db="EMBL/GenBank/DDBJ databases">
        <authorList>
            <person name="Jiang L.-Q."/>
        </authorList>
    </citation>
    <scope>NUCLEOTIDE SEQUENCE [LARGE SCALE GENOMIC DNA]</scope>
    <source>
        <strain evidence="1 2">YIM 132087</strain>
    </source>
</reference>
<comment type="caution">
    <text evidence="1">The sequence shown here is derived from an EMBL/GenBank/DDBJ whole genome shotgun (WGS) entry which is preliminary data.</text>
</comment>
<proteinExistence type="predicted"/>
<name>A0A7K1FTN6_9ACTN</name>
<protein>
    <submittedName>
        <fullName evidence="1">Uncharacterized protein</fullName>
    </submittedName>
</protein>
<dbReference type="AlphaFoldDB" id="A0A7K1FTN6"/>
<accession>A0A7K1FTN6</accession>
<evidence type="ECO:0000313" key="1">
    <source>
        <dbReference type="EMBL" id="MTD16533.1"/>
    </source>
</evidence>
<evidence type="ECO:0000313" key="2">
    <source>
        <dbReference type="Proteomes" id="UP000460221"/>
    </source>
</evidence>
<dbReference type="RefSeq" id="WP_154770489.1">
    <property type="nucleotide sequence ID" value="NZ_WLYK01000009.1"/>
</dbReference>
<gene>
    <name evidence="1" type="ORF">GIS00_21585</name>
</gene>
<dbReference type="EMBL" id="WLYK01000009">
    <property type="protein sequence ID" value="MTD16533.1"/>
    <property type="molecule type" value="Genomic_DNA"/>
</dbReference>